<feature type="domain" description="FAD-binding" evidence="8">
    <location>
        <begin position="6"/>
        <end position="355"/>
    </location>
</feature>
<evidence type="ECO:0000259" key="8">
    <source>
        <dbReference type="Pfam" id="PF01494"/>
    </source>
</evidence>
<keyword evidence="6" id="KW-0560">Oxidoreductase</keyword>
<dbReference type="OrthoDB" id="9769565at2"/>
<comment type="cofactor">
    <cofactor evidence="1">
        <name>FAD</name>
        <dbReference type="ChEBI" id="CHEBI:57692"/>
    </cofactor>
</comment>
<comment type="caution">
    <text evidence="9">The sequence shown here is derived from an EMBL/GenBank/DDBJ whole genome shotgun (WGS) entry which is preliminary data.</text>
</comment>
<dbReference type="PRINTS" id="PR00420">
    <property type="entry name" value="RNGMNOXGNASE"/>
</dbReference>
<evidence type="ECO:0000256" key="5">
    <source>
        <dbReference type="ARBA" id="ARBA00022827"/>
    </source>
</evidence>
<evidence type="ECO:0000256" key="6">
    <source>
        <dbReference type="ARBA" id="ARBA00023002"/>
    </source>
</evidence>
<dbReference type="GO" id="GO:0004497">
    <property type="term" value="F:monooxygenase activity"/>
    <property type="evidence" value="ECO:0007669"/>
    <property type="project" value="UniProtKB-KW"/>
</dbReference>
<dbReference type="PANTHER" id="PTHR43876">
    <property type="entry name" value="UBIQUINONE BIOSYNTHESIS MONOOXYGENASE COQ6, MITOCHONDRIAL"/>
    <property type="match status" value="1"/>
</dbReference>
<evidence type="ECO:0000256" key="2">
    <source>
        <dbReference type="ARBA" id="ARBA00004749"/>
    </source>
</evidence>
<dbReference type="InterPro" id="IPR051205">
    <property type="entry name" value="UbiH/COQ6_monooxygenase"/>
</dbReference>
<dbReference type="InterPro" id="IPR010971">
    <property type="entry name" value="UbiH/COQ6"/>
</dbReference>
<dbReference type="Proteomes" id="UP000231632">
    <property type="component" value="Unassembled WGS sequence"/>
</dbReference>
<dbReference type="NCBIfam" id="TIGR01988">
    <property type="entry name" value="Ubi-OHases"/>
    <property type="match status" value="1"/>
</dbReference>
<dbReference type="InterPro" id="IPR036188">
    <property type="entry name" value="FAD/NAD-bd_sf"/>
</dbReference>
<comment type="similarity">
    <text evidence="3">Belongs to the UbiH/COQ6 family.</text>
</comment>
<keyword evidence="4" id="KW-0285">Flavoprotein</keyword>
<keyword evidence="7 9" id="KW-0503">Monooxygenase</keyword>
<dbReference type="AlphaFoldDB" id="A0A1L8CP56"/>
<dbReference type="PANTHER" id="PTHR43876:SF7">
    <property type="entry name" value="UBIQUINONE BIOSYNTHESIS MONOOXYGENASE COQ6, MITOCHONDRIAL"/>
    <property type="match status" value="1"/>
</dbReference>
<evidence type="ECO:0000256" key="7">
    <source>
        <dbReference type="ARBA" id="ARBA00023033"/>
    </source>
</evidence>
<comment type="pathway">
    <text evidence="2">Cofactor biosynthesis; ubiquinone biosynthesis.</text>
</comment>
<dbReference type="Pfam" id="PF01494">
    <property type="entry name" value="FAD_binding_3"/>
    <property type="match status" value="1"/>
</dbReference>
<organism evidence="9 10">
    <name type="scientific">Mariprofundus micogutta</name>
    <dbReference type="NCBI Taxonomy" id="1921010"/>
    <lineage>
        <taxon>Bacteria</taxon>
        <taxon>Pseudomonadati</taxon>
        <taxon>Pseudomonadota</taxon>
        <taxon>Candidatius Mariprofundia</taxon>
        <taxon>Mariprofundales</taxon>
        <taxon>Mariprofundaceae</taxon>
        <taxon>Mariprofundus</taxon>
    </lineage>
</organism>
<dbReference type="GO" id="GO:0071949">
    <property type="term" value="F:FAD binding"/>
    <property type="evidence" value="ECO:0007669"/>
    <property type="project" value="InterPro"/>
</dbReference>
<keyword evidence="5" id="KW-0274">FAD</keyword>
<dbReference type="EMBL" id="BDFD01000014">
    <property type="protein sequence ID" value="GAV20688.1"/>
    <property type="molecule type" value="Genomic_DNA"/>
</dbReference>
<name>A0A1L8CP56_9PROT</name>
<sequence>MKDNDFDIVIVGGGAVGITLALELDRLDYRVAVIERFQPTFSSSSPERVIALNYGSRCHLERLGVWDAVASQGVGDIRHIVVGESGNVGRVDLDAADGLGFAPNMQELGYVVEMGLLLQPMYELIASSSVELFSGATVQQFVVTDNGVELELQSAGQSTHLKAALLVGADGTHSQIRQMAGIGLFGWDYNRFGLVASVSCEKGHNDTAHECFRRSGPLAFLPLADDRFSIVWAAAPAEASQLLSMSDETFISALQRAAGDTTIDQIGNILSTSPRASYPLELSIAKQYAKPRIALVGNAAHTIHPVAGQGMNLGFRDVVSLVEMLDGELAHSDPGQPIIMQGYAEKRRADVMAVAGFTESMSHLFGSEVPGVKWLRGMGLEKLPLAPTLSGLLLKQASGVGQITPQRLEV</sequence>
<reference evidence="9 10" key="1">
    <citation type="journal article" date="2017" name="Arch. Microbiol.">
        <title>Mariprofundus micogutta sp. nov., a novel iron-oxidizing zetaproteobacterium isolated from a deep-sea hydrothermal field at the Bayonnaise knoll of the Izu-Ogasawara arc, and a description of Mariprofundales ord. nov. and Zetaproteobacteria classis nov.</title>
        <authorList>
            <person name="Makita H."/>
            <person name="Tanaka E."/>
            <person name="Mitsunobu S."/>
            <person name="Miyazaki M."/>
            <person name="Nunoura T."/>
            <person name="Uematsu K."/>
            <person name="Takaki Y."/>
            <person name="Nishi S."/>
            <person name="Shimamura S."/>
            <person name="Takai K."/>
        </authorList>
    </citation>
    <scope>NUCLEOTIDE SEQUENCE [LARGE SCALE GENOMIC DNA]</scope>
    <source>
        <strain evidence="9 10">ET2</strain>
    </source>
</reference>
<dbReference type="InterPro" id="IPR002938">
    <property type="entry name" value="FAD-bd"/>
</dbReference>
<dbReference type="GO" id="GO:0006744">
    <property type="term" value="P:ubiquinone biosynthetic process"/>
    <property type="evidence" value="ECO:0007669"/>
    <property type="project" value="UniProtKB-UniPathway"/>
</dbReference>
<protein>
    <submittedName>
        <fullName evidence="9">Ubiquinone biosynthesis monooxygenase Coq6</fullName>
    </submittedName>
</protein>
<dbReference type="InterPro" id="IPR018168">
    <property type="entry name" value="Ubi_Hdrlase_CS"/>
</dbReference>
<evidence type="ECO:0000313" key="10">
    <source>
        <dbReference type="Proteomes" id="UP000231632"/>
    </source>
</evidence>
<evidence type="ECO:0000256" key="4">
    <source>
        <dbReference type="ARBA" id="ARBA00022630"/>
    </source>
</evidence>
<proteinExistence type="inferred from homology"/>
<accession>A0A1L8CP56</accession>
<keyword evidence="9" id="KW-0830">Ubiquinone</keyword>
<dbReference type="SUPFAM" id="SSF51905">
    <property type="entry name" value="FAD/NAD(P)-binding domain"/>
    <property type="match status" value="1"/>
</dbReference>
<dbReference type="RefSeq" id="WP_072660001.1">
    <property type="nucleotide sequence ID" value="NZ_BDFD01000014.1"/>
</dbReference>
<dbReference type="GO" id="GO:0016705">
    <property type="term" value="F:oxidoreductase activity, acting on paired donors, with incorporation or reduction of molecular oxygen"/>
    <property type="evidence" value="ECO:0007669"/>
    <property type="project" value="InterPro"/>
</dbReference>
<dbReference type="PROSITE" id="PS01304">
    <property type="entry name" value="UBIH"/>
    <property type="match status" value="1"/>
</dbReference>
<keyword evidence="10" id="KW-1185">Reference proteome</keyword>
<dbReference type="Gene3D" id="3.50.50.60">
    <property type="entry name" value="FAD/NAD(P)-binding domain"/>
    <property type="match status" value="2"/>
</dbReference>
<gene>
    <name evidence="9" type="ORF">MMIC_P1661</name>
</gene>
<evidence type="ECO:0000256" key="1">
    <source>
        <dbReference type="ARBA" id="ARBA00001974"/>
    </source>
</evidence>
<dbReference type="STRING" id="1921010.MMIC_P1661"/>
<evidence type="ECO:0000256" key="3">
    <source>
        <dbReference type="ARBA" id="ARBA00005349"/>
    </source>
</evidence>
<evidence type="ECO:0000313" key="9">
    <source>
        <dbReference type="EMBL" id="GAV20688.1"/>
    </source>
</evidence>
<dbReference type="UniPathway" id="UPA00232"/>